<comment type="caution">
    <text evidence="6">The sequence shown here is derived from an EMBL/GenBank/DDBJ whole genome shotgun (WGS) entry which is preliminary data.</text>
</comment>
<dbReference type="EMBL" id="JAQQWM010000009">
    <property type="protein sequence ID" value="KAK8046089.1"/>
    <property type="molecule type" value="Genomic_DNA"/>
</dbReference>
<sequence length="279" mass="30326">MGTPMALNLSKRFPVAVWNRSPSKYPSLQATGCHIAQKPSEVVRHCSITFMMLFDAPAIQSIFDEDMRRSLRGRTIVNTSSVPVDFSHYIAAQVHECGGSFIEMPVSGSRIPAEQGQLIGLMAGEAGVAEYVKPFTEPLTKTTVYCGPIGAGLQMKYATNTYLTIMTAGLAEAMNLAEAQGLDIATFGRVLDEGPLASDYSKIKVAKILKGDWSPQGSVQDCYNSTQLIKSASQITGTRSPMIERCSELYKEAVQRGLGKQDMIAVTKIFSKNDSTHLD</sequence>
<dbReference type="PIRSF" id="PIRSF000103">
    <property type="entry name" value="HIBADH"/>
    <property type="match status" value="1"/>
</dbReference>
<dbReference type="PANTHER" id="PTHR43580">
    <property type="entry name" value="OXIDOREDUCTASE GLYR1-RELATED"/>
    <property type="match status" value="1"/>
</dbReference>
<dbReference type="SUPFAM" id="SSF51735">
    <property type="entry name" value="NAD(P)-binding Rossmann-fold domains"/>
    <property type="match status" value="1"/>
</dbReference>
<organism evidence="6 7">
    <name type="scientific">Apiospora saccharicola</name>
    <dbReference type="NCBI Taxonomy" id="335842"/>
    <lineage>
        <taxon>Eukaryota</taxon>
        <taxon>Fungi</taxon>
        <taxon>Dikarya</taxon>
        <taxon>Ascomycota</taxon>
        <taxon>Pezizomycotina</taxon>
        <taxon>Sordariomycetes</taxon>
        <taxon>Xylariomycetidae</taxon>
        <taxon>Amphisphaeriales</taxon>
        <taxon>Apiosporaceae</taxon>
        <taxon>Apiospora</taxon>
    </lineage>
</organism>
<dbReference type="InterPro" id="IPR015815">
    <property type="entry name" value="HIBADH-related"/>
</dbReference>
<protein>
    <submittedName>
        <fullName evidence="6">Nad-binding protein</fullName>
    </submittedName>
</protein>
<dbReference type="InterPro" id="IPR013328">
    <property type="entry name" value="6PGD_dom2"/>
</dbReference>
<evidence type="ECO:0000313" key="6">
    <source>
        <dbReference type="EMBL" id="KAK8046089.1"/>
    </source>
</evidence>
<dbReference type="InterPro" id="IPR006115">
    <property type="entry name" value="6PGDH_NADP-bd"/>
</dbReference>
<dbReference type="PANTHER" id="PTHR43580:SF2">
    <property type="entry name" value="CYTOKINE-LIKE NUCLEAR FACTOR N-PAC"/>
    <property type="match status" value="1"/>
</dbReference>
<keyword evidence="3" id="KW-0520">NAD</keyword>
<feature type="domain" description="6-phosphogluconate dehydrogenase NADP-binding" evidence="4">
    <location>
        <begin position="1"/>
        <end position="147"/>
    </location>
</feature>
<dbReference type="Pfam" id="PF14833">
    <property type="entry name" value="NAD_binding_11"/>
    <property type="match status" value="1"/>
</dbReference>
<dbReference type="InterPro" id="IPR051265">
    <property type="entry name" value="HIBADH-related_NP60_sf"/>
</dbReference>
<feature type="domain" description="3-hydroxyisobutyrate dehydrogenase-like NAD-binding" evidence="5">
    <location>
        <begin position="150"/>
        <end position="268"/>
    </location>
</feature>
<gene>
    <name evidence="6" type="ORF">PG996_014153</name>
</gene>
<dbReference type="Gene3D" id="1.10.1040.10">
    <property type="entry name" value="N-(1-d-carboxylethyl)-l-norvaline Dehydrogenase, domain 2"/>
    <property type="match status" value="1"/>
</dbReference>
<accession>A0ABR1THJ7</accession>
<dbReference type="InterPro" id="IPR008927">
    <property type="entry name" value="6-PGluconate_DH-like_C_sf"/>
</dbReference>
<dbReference type="InterPro" id="IPR029154">
    <property type="entry name" value="HIBADH-like_NADP-bd"/>
</dbReference>
<evidence type="ECO:0000256" key="2">
    <source>
        <dbReference type="ARBA" id="ARBA00023002"/>
    </source>
</evidence>
<dbReference type="InterPro" id="IPR036291">
    <property type="entry name" value="NAD(P)-bd_dom_sf"/>
</dbReference>
<evidence type="ECO:0000313" key="7">
    <source>
        <dbReference type="Proteomes" id="UP001446871"/>
    </source>
</evidence>
<dbReference type="Pfam" id="PF03446">
    <property type="entry name" value="NAD_binding_2"/>
    <property type="match status" value="1"/>
</dbReference>
<keyword evidence="2" id="KW-0560">Oxidoreductase</keyword>
<evidence type="ECO:0000256" key="1">
    <source>
        <dbReference type="ARBA" id="ARBA00007598"/>
    </source>
</evidence>
<comment type="similarity">
    <text evidence="1">Belongs to the HIBADH-related family. NP60 subfamily.</text>
</comment>
<name>A0ABR1THJ7_9PEZI</name>
<dbReference type="Gene3D" id="3.40.50.720">
    <property type="entry name" value="NAD(P)-binding Rossmann-like Domain"/>
    <property type="match status" value="1"/>
</dbReference>
<proteinExistence type="inferred from homology"/>
<dbReference type="Proteomes" id="UP001446871">
    <property type="component" value="Unassembled WGS sequence"/>
</dbReference>
<keyword evidence="7" id="KW-1185">Reference proteome</keyword>
<reference evidence="6 7" key="1">
    <citation type="submission" date="2023-01" db="EMBL/GenBank/DDBJ databases">
        <title>Analysis of 21 Apiospora genomes using comparative genomics revels a genus with tremendous synthesis potential of carbohydrate active enzymes and secondary metabolites.</title>
        <authorList>
            <person name="Sorensen T."/>
        </authorList>
    </citation>
    <scope>NUCLEOTIDE SEQUENCE [LARGE SCALE GENOMIC DNA]</scope>
    <source>
        <strain evidence="6 7">CBS 83171</strain>
    </source>
</reference>
<evidence type="ECO:0000259" key="5">
    <source>
        <dbReference type="Pfam" id="PF14833"/>
    </source>
</evidence>
<evidence type="ECO:0000259" key="4">
    <source>
        <dbReference type="Pfam" id="PF03446"/>
    </source>
</evidence>
<dbReference type="SUPFAM" id="SSF48179">
    <property type="entry name" value="6-phosphogluconate dehydrogenase C-terminal domain-like"/>
    <property type="match status" value="1"/>
</dbReference>
<evidence type="ECO:0000256" key="3">
    <source>
        <dbReference type="ARBA" id="ARBA00023027"/>
    </source>
</evidence>